<dbReference type="GO" id="GO:0004789">
    <property type="term" value="F:thiamine-phosphate diphosphorylase activity"/>
    <property type="evidence" value="ECO:0007669"/>
    <property type="project" value="UniProtKB-EC"/>
</dbReference>
<dbReference type="CDD" id="cd00564">
    <property type="entry name" value="TMP_TenI"/>
    <property type="match status" value="1"/>
</dbReference>
<evidence type="ECO:0000256" key="11">
    <source>
        <dbReference type="RuleBase" id="RU004253"/>
    </source>
</evidence>
<dbReference type="SUPFAM" id="SSF54285">
    <property type="entry name" value="MoaD/ThiS"/>
    <property type="match status" value="1"/>
</dbReference>
<dbReference type="Pfam" id="PF02597">
    <property type="entry name" value="ThiS"/>
    <property type="match status" value="1"/>
</dbReference>
<dbReference type="Gene3D" id="3.10.20.30">
    <property type="match status" value="1"/>
</dbReference>
<feature type="binding site" evidence="9">
    <location>
        <position position="75"/>
    </location>
    <ligand>
        <name>Mg(2+)</name>
        <dbReference type="ChEBI" id="CHEBI:18420"/>
    </ligand>
</feature>
<dbReference type="InterPro" id="IPR013785">
    <property type="entry name" value="Aldolase_TIM"/>
</dbReference>
<dbReference type="InterPro" id="IPR012675">
    <property type="entry name" value="Beta-grasp_dom_sf"/>
</dbReference>
<dbReference type="InterPro" id="IPR034291">
    <property type="entry name" value="TMP_synthase"/>
</dbReference>
<comment type="cofactor">
    <cofactor evidence="9">
        <name>Mg(2+)</name>
        <dbReference type="ChEBI" id="CHEBI:18420"/>
    </cofactor>
    <text evidence="9">Binds 1 Mg(2+) ion per subunit.</text>
</comment>
<dbReference type="PANTHER" id="PTHR20857:SF15">
    <property type="entry name" value="THIAMINE-PHOSPHATE SYNTHASE"/>
    <property type="match status" value="1"/>
</dbReference>
<keyword evidence="3 9" id="KW-0479">Metal-binding</keyword>
<evidence type="ECO:0000256" key="9">
    <source>
        <dbReference type="HAMAP-Rule" id="MF_00097"/>
    </source>
</evidence>
<name>A0ABR8MVS1_9BACL</name>
<comment type="similarity">
    <text evidence="9 10">Belongs to the thiamine-phosphate synthase family.</text>
</comment>
<evidence type="ECO:0000256" key="10">
    <source>
        <dbReference type="RuleBase" id="RU003826"/>
    </source>
</evidence>
<dbReference type="NCBIfam" id="TIGR01683">
    <property type="entry name" value="thiS"/>
    <property type="match status" value="1"/>
</dbReference>
<feature type="region of interest" description="Disordered" evidence="12">
    <location>
        <begin position="213"/>
        <end position="247"/>
    </location>
</feature>
<dbReference type="EC" id="2.5.1.3" evidence="9"/>
<dbReference type="CDD" id="cd00565">
    <property type="entry name" value="Ubl_ThiS"/>
    <property type="match status" value="1"/>
</dbReference>
<comment type="catalytic activity">
    <reaction evidence="6 9 10">
        <text>4-methyl-5-(2-phosphooxyethyl)-thiazole + 4-amino-2-methyl-5-(diphosphooxymethyl)pyrimidine + H(+) = thiamine phosphate + diphosphate</text>
        <dbReference type="Rhea" id="RHEA:22328"/>
        <dbReference type="ChEBI" id="CHEBI:15378"/>
        <dbReference type="ChEBI" id="CHEBI:33019"/>
        <dbReference type="ChEBI" id="CHEBI:37575"/>
        <dbReference type="ChEBI" id="CHEBI:57841"/>
        <dbReference type="ChEBI" id="CHEBI:58296"/>
        <dbReference type="EC" id="2.5.1.3"/>
    </reaction>
</comment>
<feature type="binding site" evidence="9">
    <location>
        <position position="113"/>
    </location>
    <ligand>
        <name>4-amino-2-methyl-5-(diphosphooxymethyl)pyrimidine</name>
        <dbReference type="ChEBI" id="CHEBI:57841"/>
    </ligand>
</feature>
<dbReference type="NCBIfam" id="TIGR00693">
    <property type="entry name" value="thiE"/>
    <property type="match status" value="1"/>
</dbReference>
<dbReference type="InterPro" id="IPR022998">
    <property type="entry name" value="ThiamineP_synth_TenI"/>
</dbReference>
<evidence type="ECO:0000313" key="15">
    <source>
        <dbReference type="Proteomes" id="UP000609346"/>
    </source>
</evidence>
<dbReference type="Pfam" id="PF02581">
    <property type="entry name" value="TMP-TENI"/>
    <property type="match status" value="1"/>
</dbReference>
<dbReference type="Gene3D" id="3.20.20.70">
    <property type="entry name" value="Aldolase class I"/>
    <property type="match status" value="1"/>
</dbReference>
<proteinExistence type="inferred from homology"/>
<evidence type="ECO:0000256" key="7">
    <source>
        <dbReference type="ARBA" id="ARBA00047851"/>
    </source>
</evidence>
<feature type="binding site" evidence="9">
    <location>
        <position position="169"/>
    </location>
    <ligand>
        <name>2-[(2R,5Z)-2-carboxy-4-methylthiazol-5(2H)-ylidene]ethyl phosphate</name>
        <dbReference type="ChEBI" id="CHEBI:62899"/>
    </ligand>
</feature>
<comment type="catalytic activity">
    <reaction evidence="8 9 10">
        <text>2-[(2R,5Z)-2-carboxy-4-methylthiazol-5(2H)-ylidene]ethyl phosphate + 4-amino-2-methyl-5-(diphosphooxymethyl)pyrimidine + 2 H(+) = thiamine phosphate + CO2 + diphosphate</text>
        <dbReference type="Rhea" id="RHEA:47844"/>
        <dbReference type="ChEBI" id="CHEBI:15378"/>
        <dbReference type="ChEBI" id="CHEBI:16526"/>
        <dbReference type="ChEBI" id="CHEBI:33019"/>
        <dbReference type="ChEBI" id="CHEBI:37575"/>
        <dbReference type="ChEBI" id="CHEBI:57841"/>
        <dbReference type="ChEBI" id="CHEBI:62899"/>
        <dbReference type="EC" id="2.5.1.3"/>
    </reaction>
</comment>
<feature type="binding site" evidence="9">
    <location>
        <position position="94"/>
    </location>
    <ligand>
        <name>Mg(2+)</name>
        <dbReference type="ChEBI" id="CHEBI:18420"/>
    </ligand>
</feature>
<evidence type="ECO:0000256" key="12">
    <source>
        <dbReference type="SAM" id="MobiDB-lite"/>
    </source>
</evidence>
<feature type="binding site" evidence="9">
    <location>
        <position position="74"/>
    </location>
    <ligand>
        <name>4-amino-2-methyl-5-(diphosphooxymethyl)pyrimidine</name>
        <dbReference type="ChEBI" id="CHEBI:57841"/>
    </ligand>
</feature>
<accession>A0ABR8MVS1</accession>
<gene>
    <name evidence="9 14" type="primary">thiE</name>
    <name evidence="14" type="ORF">H8B09_14905</name>
</gene>
<comment type="pathway">
    <text evidence="1 9 11">Cofactor biosynthesis; thiamine diphosphate biosynthesis; thiamine phosphate from 4-amino-2-methyl-5-diphosphomethylpyrimidine and 4-methyl-5-(2-phosphoethyl)-thiazole: step 1/1.</text>
</comment>
<reference evidence="14 15" key="1">
    <citation type="submission" date="2020-09" db="EMBL/GenBank/DDBJ databases">
        <title>Paenibacillus sp. strain PR3 16S rRNA gene Genome sequencing and assembly.</title>
        <authorList>
            <person name="Kim J."/>
        </authorList>
    </citation>
    <scope>NUCLEOTIDE SEQUENCE [LARGE SCALE GENOMIC DNA]</scope>
    <source>
        <strain evidence="14 15">PR3</strain>
    </source>
</reference>
<feature type="domain" description="Thiamine phosphate synthase/TenI" evidence="13">
    <location>
        <begin position="12"/>
        <end position="192"/>
    </location>
</feature>
<dbReference type="Proteomes" id="UP000609346">
    <property type="component" value="Unassembled WGS sequence"/>
</dbReference>
<feature type="binding site" evidence="9">
    <location>
        <begin position="189"/>
        <end position="190"/>
    </location>
    <ligand>
        <name>2-[(2R,5Z)-2-carboxy-4-methylthiazol-5(2H)-ylidene]ethyl phosphate</name>
        <dbReference type="ChEBI" id="CHEBI:62899"/>
    </ligand>
</feature>
<comment type="function">
    <text evidence="9">Condenses 4-methyl-5-(beta-hydroxyethyl)thiazole monophosphate (THZ-P) and 2-methyl-4-amino-5-hydroxymethyl pyrimidine pyrophosphate (HMP-PP) to form thiamine monophosphate (TMP).</text>
</comment>
<protein>
    <recommendedName>
        <fullName evidence="9">Thiamine-phosphate synthase</fullName>
        <shortName evidence="9">TP synthase</shortName>
        <shortName evidence="9">TPS</shortName>
        <ecNumber evidence="9">2.5.1.3</ecNumber>
    </recommendedName>
    <alternativeName>
        <fullName evidence="9">Thiamine-phosphate pyrophosphorylase</fullName>
        <shortName evidence="9">TMP pyrophosphorylase</shortName>
        <shortName evidence="9">TMP-PPase</shortName>
    </alternativeName>
</protein>
<keyword evidence="4 9" id="KW-0460">Magnesium</keyword>
<evidence type="ECO:0000256" key="3">
    <source>
        <dbReference type="ARBA" id="ARBA00022723"/>
    </source>
</evidence>
<feature type="compositionally biased region" description="Low complexity" evidence="12">
    <location>
        <begin position="216"/>
        <end position="231"/>
    </location>
</feature>
<evidence type="ECO:0000256" key="5">
    <source>
        <dbReference type="ARBA" id="ARBA00022977"/>
    </source>
</evidence>
<dbReference type="InterPro" id="IPR003749">
    <property type="entry name" value="ThiS/MoaD-like"/>
</dbReference>
<dbReference type="InterPro" id="IPR036206">
    <property type="entry name" value="ThiamineP_synth_sf"/>
</dbReference>
<dbReference type="InterPro" id="IPR016155">
    <property type="entry name" value="Mopterin_synth/thiamin_S_b"/>
</dbReference>
<feature type="binding site" evidence="9">
    <location>
        <position position="142"/>
    </location>
    <ligand>
        <name>4-amino-2-methyl-5-(diphosphooxymethyl)pyrimidine</name>
        <dbReference type="ChEBI" id="CHEBI:57841"/>
    </ligand>
</feature>
<organism evidence="14 15">
    <name type="scientific">Paenibacillus terricola</name>
    <dbReference type="NCBI Taxonomy" id="2763503"/>
    <lineage>
        <taxon>Bacteria</taxon>
        <taxon>Bacillati</taxon>
        <taxon>Bacillota</taxon>
        <taxon>Bacilli</taxon>
        <taxon>Bacillales</taxon>
        <taxon>Paenibacillaceae</taxon>
        <taxon>Paenibacillus</taxon>
    </lineage>
</organism>
<comment type="catalytic activity">
    <reaction evidence="7 9 10">
        <text>2-(2-carboxy-4-methylthiazol-5-yl)ethyl phosphate + 4-amino-2-methyl-5-(diphosphooxymethyl)pyrimidine + 2 H(+) = thiamine phosphate + CO2 + diphosphate</text>
        <dbReference type="Rhea" id="RHEA:47848"/>
        <dbReference type="ChEBI" id="CHEBI:15378"/>
        <dbReference type="ChEBI" id="CHEBI:16526"/>
        <dbReference type="ChEBI" id="CHEBI:33019"/>
        <dbReference type="ChEBI" id="CHEBI:37575"/>
        <dbReference type="ChEBI" id="CHEBI:57841"/>
        <dbReference type="ChEBI" id="CHEBI:62890"/>
        <dbReference type="EC" id="2.5.1.3"/>
    </reaction>
</comment>
<evidence type="ECO:0000259" key="13">
    <source>
        <dbReference type="Pfam" id="PF02581"/>
    </source>
</evidence>
<dbReference type="PANTHER" id="PTHR20857">
    <property type="entry name" value="THIAMINE-PHOSPHATE PYROPHOSPHORYLASE"/>
    <property type="match status" value="1"/>
</dbReference>
<sequence length="311" mass="32862">MAESTSKLDFQLYVITGANYHPGRSIVDVVEQALIGGADIVQLRDKTASKQDIRENAHKLRQLTRRYGVPLIINDHIDIALEADADGVHLGQDDLSLAEARQLLGPDRIIGISTHSIEQGLAAQAGGADYIGVGPVYPTGTKPGRAAVTTSYVQEAAAQIRIPFVAIGGITLGNVDTVIAAGANRVCAVSEIVGADDPAAVCRAFKARLNAAANHSQSPSRQGQSQGTSSPNDSQSSAAQPHDFAGTGVTVNGVAQRTTARTVWELICQHRLEDRRIVVELDGAIVVREEWSRTPIREGAAVELVHFVGGG</sequence>
<keyword evidence="15" id="KW-1185">Reference proteome</keyword>
<evidence type="ECO:0000256" key="8">
    <source>
        <dbReference type="ARBA" id="ARBA00047883"/>
    </source>
</evidence>
<comment type="caution">
    <text evidence="14">The sequence shown here is derived from an EMBL/GenBank/DDBJ whole genome shotgun (WGS) entry which is preliminary data.</text>
</comment>
<evidence type="ECO:0000256" key="1">
    <source>
        <dbReference type="ARBA" id="ARBA00005165"/>
    </source>
</evidence>
<dbReference type="RefSeq" id="WP_191204307.1">
    <property type="nucleotide sequence ID" value="NZ_JACXZA010000003.1"/>
</dbReference>
<dbReference type="SUPFAM" id="SSF51391">
    <property type="entry name" value="Thiamin phosphate synthase"/>
    <property type="match status" value="1"/>
</dbReference>
<evidence type="ECO:0000256" key="4">
    <source>
        <dbReference type="ARBA" id="ARBA00022842"/>
    </source>
</evidence>
<dbReference type="EMBL" id="JACXZA010000003">
    <property type="protein sequence ID" value="MBD3920052.1"/>
    <property type="molecule type" value="Genomic_DNA"/>
</dbReference>
<evidence type="ECO:0000256" key="6">
    <source>
        <dbReference type="ARBA" id="ARBA00047334"/>
    </source>
</evidence>
<evidence type="ECO:0000256" key="2">
    <source>
        <dbReference type="ARBA" id="ARBA00022679"/>
    </source>
</evidence>
<dbReference type="HAMAP" id="MF_00097">
    <property type="entry name" value="TMP_synthase"/>
    <property type="match status" value="1"/>
</dbReference>
<keyword evidence="5 9" id="KW-0784">Thiamine biosynthesis</keyword>
<keyword evidence="2 9" id="KW-0808">Transferase</keyword>
<evidence type="ECO:0000313" key="14">
    <source>
        <dbReference type="EMBL" id="MBD3920052.1"/>
    </source>
</evidence>
<feature type="binding site" evidence="9">
    <location>
        <begin position="42"/>
        <end position="46"/>
    </location>
    <ligand>
        <name>4-amino-2-methyl-5-(diphosphooxymethyl)pyrimidine</name>
        <dbReference type="ChEBI" id="CHEBI:57841"/>
    </ligand>
</feature>
<dbReference type="InterPro" id="IPR010035">
    <property type="entry name" value="Thi_S"/>
</dbReference>
<feature type="binding site" evidence="9">
    <location>
        <begin position="139"/>
        <end position="141"/>
    </location>
    <ligand>
        <name>2-[(2R,5Z)-2-carboxy-4-methylthiazol-5(2H)-ylidene]ethyl phosphate</name>
        <dbReference type="ChEBI" id="CHEBI:62899"/>
    </ligand>
</feature>